<dbReference type="Proteomes" id="UP000037035">
    <property type="component" value="Unassembled WGS sequence"/>
</dbReference>
<evidence type="ECO:0000313" key="1">
    <source>
        <dbReference type="EMBL" id="KNZ58145.1"/>
    </source>
</evidence>
<evidence type="ECO:0000313" key="2">
    <source>
        <dbReference type="Proteomes" id="UP000037035"/>
    </source>
</evidence>
<proteinExistence type="predicted"/>
<gene>
    <name evidence="1" type="ORF">VP01_1990g1</name>
</gene>
<accession>A0A0L6VDF6</accession>
<dbReference type="AlphaFoldDB" id="A0A0L6VDF6"/>
<name>A0A0L6VDF6_9BASI</name>
<sequence>MGNLQQRLWRVEGNLLDISGTDCIIEYVSGFREACLLSRKKIMTNEAKALLHNWVDTSAQQSERSALKRVGVSTTYHLPIPGQFHSRTFGAITPFIWPSVRIVSPKYSQRPATKRGCASSRGDCALSDLPASKHDRPTSAPFESQDSRARHAMGGAFMQINLEPFPVVQNMHPPTKAFAYIARTCGQLANVKFANHSSCSAGKMKGGVPTTCLQGTSSVPSASCPSGLGKAKIGKSSEASFPLSPSCFLAPGFESLTSSTFPSEDLKLRVSSLDFLKGWQWPYLFVDSLSTNQIAWVFTTPRRVAPPKMPRGGPTAREKKTPLTRALPRHGVVRTRLQSRWFTCQRPFSCKILGVKGLKDVSLHSLFIIFTLLISMSPRNSRRNHFHSTIPLHLEVKSAHHTIKINLLDMSSNHFQQHCCNGQD</sequence>
<dbReference type="EMBL" id="LAVV01006826">
    <property type="protein sequence ID" value="KNZ58145.1"/>
    <property type="molecule type" value="Genomic_DNA"/>
</dbReference>
<dbReference type="VEuPathDB" id="FungiDB:VP01_1990g1"/>
<protein>
    <submittedName>
        <fullName evidence="1">Uncharacterized protein</fullName>
    </submittedName>
</protein>
<comment type="caution">
    <text evidence="1">The sequence shown here is derived from an EMBL/GenBank/DDBJ whole genome shotgun (WGS) entry which is preliminary data.</text>
</comment>
<organism evidence="1 2">
    <name type="scientific">Puccinia sorghi</name>
    <dbReference type="NCBI Taxonomy" id="27349"/>
    <lineage>
        <taxon>Eukaryota</taxon>
        <taxon>Fungi</taxon>
        <taxon>Dikarya</taxon>
        <taxon>Basidiomycota</taxon>
        <taxon>Pucciniomycotina</taxon>
        <taxon>Pucciniomycetes</taxon>
        <taxon>Pucciniales</taxon>
        <taxon>Pucciniaceae</taxon>
        <taxon>Puccinia</taxon>
    </lineage>
</organism>
<reference evidence="1 2" key="1">
    <citation type="submission" date="2015-08" db="EMBL/GenBank/DDBJ databases">
        <title>Next Generation Sequencing and Analysis of the Genome of Puccinia sorghi L Schw, the Causal Agent of Maize Common Rust.</title>
        <authorList>
            <person name="Rochi L."/>
            <person name="Burguener G."/>
            <person name="Darino M."/>
            <person name="Turjanski A."/>
            <person name="Kreff E."/>
            <person name="Dieguez M.J."/>
            <person name="Sacco F."/>
        </authorList>
    </citation>
    <scope>NUCLEOTIDE SEQUENCE [LARGE SCALE GENOMIC DNA]</scope>
    <source>
        <strain evidence="1 2">RO10H11247</strain>
    </source>
</reference>
<keyword evidence="2" id="KW-1185">Reference proteome</keyword>